<feature type="region of interest" description="Disordered" evidence="1">
    <location>
        <begin position="98"/>
        <end position="121"/>
    </location>
</feature>
<keyword evidence="3" id="KW-1185">Reference proteome</keyword>
<name>A0ABD1WWP3_9LAMI</name>
<dbReference type="AlphaFoldDB" id="A0ABD1WWP3"/>
<protein>
    <submittedName>
        <fullName evidence="2">Uncharacterized protein</fullName>
    </submittedName>
</protein>
<dbReference type="Proteomes" id="UP001604277">
    <property type="component" value="Unassembled WGS sequence"/>
</dbReference>
<proteinExistence type="predicted"/>
<comment type="caution">
    <text evidence="2">The sequence shown here is derived from an EMBL/GenBank/DDBJ whole genome shotgun (WGS) entry which is preliminary data.</text>
</comment>
<organism evidence="2 3">
    <name type="scientific">Forsythia ovata</name>
    <dbReference type="NCBI Taxonomy" id="205694"/>
    <lineage>
        <taxon>Eukaryota</taxon>
        <taxon>Viridiplantae</taxon>
        <taxon>Streptophyta</taxon>
        <taxon>Embryophyta</taxon>
        <taxon>Tracheophyta</taxon>
        <taxon>Spermatophyta</taxon>
        <taxon>Magnoliopsida</taxon>
        <taxon>eudicotyledons</taxon>
        <taxon>Gunneridae</taxon>
        <taxon>Pentapetalae</taxon>
        <taxon>asterids</taxon>
        <taxon>lamiids</taxon>
        <taxon>Lamiales</taxon>
        <taxon>Oleaceae</taxon>
        <taxon>Forsythieae</taxon>
        <taxon>Forsythia</taxon>
    </lineage>
</organism>
<evidence type="ECO:0000313" key="2">
    <source>
        <dbReference type="EMBL" id="KAL2554128.1"/>
    </source>
</evidence>
<evidence type="ECO:0000256" key="1">
    <source>
        <dbReference type="SAM" id="MobiDB-lite"/>
    </source>
</evidence>
<reference evidence="3" key="1">
    <citation type="submission" date="2024-07" db="EMBL/GenBank/DDBJ databases">
        <title>Two chromosome-level genome assemblies of Korean endemic species Abeliophyllum distichum and Forsythia ovata (Oleaceae).</title>
        <authorList>
            <person name="Jang H."/>
        </authorList>
    </citation>
    <scope>NUCLEOTIDE SEQUENCE [LARGE SCALE GENOMIC DNA]</scope>
</reference>
<dbReference type="EMBL" id="JBFOLJ010000002">
    <property type="protein sequence ID" value="KAL2554128.1"/>
    <property type="molecule type" value="Genomic_DNA"/>
</dbReference>
<accession>A0ABD1WWP3</accession>
<evidence type="ECO:0000313" key="3">
    <source>
        <dbReference type="Proteomes" id="UP001604277"/>
    </source>
</evidence>
<gene>
    <name evidence="2" type="ORF">Fot_07747</name>
</gene>
<sequence length="121" mass="13297">MLSYGKCRDRVMHFLPTKSGDDVNNCISRKIAWQWGSGGEIEGCGDFGALNPAANSSPPNLRSSGAIPFQDRPAYQFAEQIPEWALFRRMCSRTGKRMTEPVGVKSGRKGVGRCELNQSDG</sequence>